<dbReference type="AlphaFoldDB" id="A0A537IZD5"/>
<feature type="signal peptide" evidence="1">
    <location>
        <begin position="1"/>
        <end position="23"/>
    </location>
</feature>
<gene>
    <name evidence="2" type="ORF">E6H05_02925</name>
</gene>
<dbReference type="Proteomes" id="UP000318834">
    <property type="component" value="Unassembled WGS sequence"/>
</dbReference>
<name>A0A537IZD5_9BACT</name>
<sequence>MRGLVAGVIVLALIAFVTGAATAESSADAAKKQLQTAMFHAGELAQRGNVAATSLMHLQHVMNCLEGPRGKNFRPAVGNPCQGQGNGVMIDLQAAVESGATGAVKAARYARVAHDMTANVLGYAKGGSAFTEVDAIQPWAKQIAAQLKLAVDALK</sequence>
<evidence type="ECO:0000313" key="2">
    <source>
        <dbReference type="EMBL" id="TMI76668.1"/>
    </source>
</evidence>
<feature type="chain" id="PRO_5021760248" evidence="1">
    <location>
        <begin position="24"/>
        <end position="155"/>
    </location>
</feature>
<evidence type="ECO:0000313" key="3">
    <source>
        <dbReference type="Proteomes" id="UP000318834"/>
    </source>
</evidence>
<comment type="caution">
    <text evidence="2">The sequence shown here is derived from an EMBL/GenBank/DDBJ whole genome shotgun (WGS) entry which is preliminary data.</text>
</comment>
<proteinExistence type="predicted"/>
<reference evidence="2 3" key="1">
    <citation type="journal article" date="2019" name="Nat. Microbiol.">
        <title>Mediterranean grassland soil C-N compound turnover is dependent on rainfall and depth, and is mediated by genomically divergent microorganisms.</title>
        <authorList>
            <person name="Diamond S."/>
            <person name="Andeer P.F."/>
            <person name="Li Z."/>
            <person name="Crits-Christoph A."/>
            <person name="Burstein D."/>
            <person name="Anantharaman K."/>
            <person name="Lane K.R."/>
            <person name="Thomas B.C."/>
            <person name="Pan C."/>
            <person name="Northen T.R."/>
            <person name="Banfield J.F."/>
        </authorList>
    </citation>
    <scope>NUCLEOTIDE SEQUENCE [LARGE SCALE GENOMIC DNA]</scope>
    <source>
        <strain evidence="2">NP_8</strain>
    </source>
</reference>
<organism evidence="2 3">
    <name type="scientific">Candidatus Segetimicrobium genomatis</name>
    <dbReference type="NCBI Taxonomy" id="2569760"/>
    <lineage>
        <taxon>Bacteria</taxon>
        <taxon>Bacillati</taxon>
        <taxon>Candidatus Sysuimicrobiota</taxon>
        <taxon>Candidatus Sysuimicrobiia</taxon>
        <taxon>Candidatus Sysuimicrobiales</taxon>
        <taxon>Candidatus Segetimicrobiaceae</taxon>
        <taxon>Candidatus Segetimicrobium</taxon>
    </lineage>
</organism>
<accession>A0A537IZD5</accession>
<keyword evidence="1" id="KW-0732">Signal</keyword>
<evidence type="ECO:0000256" key="1">
    <source>
        <dbReference type="SAM" id="SignalP"/>
    </source>
</evidence>
<dbReference type="EMBL" id="VBAP01000014">
    <property type="protein sequence ID" value="TMI76668.1"/>
    <property type="molecule type" value="Genomic_DNA"/>
</dbReference>
<protein>
    <submittedName>
        <fullName evidence="2">Uncharacterized protein</fullName>
    </submittedName>
</protein>